<dbReference type="Pfam" id="PF13561">
    <property type="entry name" value="adh_short_C2"/>
    <property type="match status" value="1"/>
</dbReference>
<dbReference type="PRINTS" id="PR00080">
    <property type="entry name" value="SDRFAMILY"/>
</dbReference>
<comment type="caution">
    <text evidence="2">The sequence shown here is derived from an EMBL/GenBank/DDBJ whole genome shotgun (WGS) entry which is preliminary data.</text>
</comment>
<dbReference type="InterPro" id="IPR002347">
    <property type="entry name" value="SDR_fam"/>
</dbReference>
<evidence type="ECO:0000313" key="2">
    <source>
        <dbReference type="EMBL" id="NEI72782.1"/>
    </source>
</evidence>
<dbReference type="InterPro" id="IPR036291">
    <property type="entry name" value="NAD(P)-bd_dom_sf"/>
</dbReference>
<proteinExistence type="inferred from homology"/>
<evidence type="ECO:0000256" key="1">
    <source>
        <dbReference type="ARBA" id="ARBA00006484"/>
    </source>
</evidence>
<dbReference type="PANTHER" id="PTHR42760">
    <property type="entry name" value="SHORT-CHAIN DEHYDROGENASES/REDUCTASES FAMILY MEMBER"/>
    <property type="match status" value="1"/>
</dbReference>
<dbReference type="PROSITE" id="PS00061">
    <property type="entry name" value="ADH_SHORT"/>
    <property type="match status" value="1"/>
</dbReference>
<dbReference type="Gene3D" id="3.40.50.720">
    <property type="entry name" value="NAD(P)-binding Rossmann-like Domain"/>
    <property type="match status" value="1"/>
</dbReference>
<dbReference type="PRINTS" id="PR00081">
    <property type="entry name" value="GDHRDH"/>
</dbReference>
<accession>A0A6L9UES4</accession>
<dbReference type="InterPro" id="IPR020904">
    <property type="entry name" value="Sc_DH/Rdtase_CS"/>
</dbReference>
<dbReference type="EMBL" id="WUEY01000014">
    <property type="protein sequence ID" value="NEI72782.1"/>
    <property type="molecule type" value="Genomic_DNA"/>
</dbReference>
<dbReference type="FunFam" id="3.40.50.720:FF:000084">
    <property type="entry name" value="Short-chain dehydrogenase reductase"/>
    <property type="match status" value="1"/>
</dbReference>
<dbReference type="NCBIfam" id="NF005559">
    <property type="entry name" value="PRK07231.1"/>
    <property type="match status" value="1"/>
</dbReference>
<dbReference type="NCBIfam" id="NF005681">
    <property type="entry name" value="PRK07478.1"/>
    <property type="match status" value="1"/>
</dbReference>
<dbReference type="EC" id="1.1.1.47" evidence="2"/>
<dbReference type="RefSeq" id="WP_163990547.1">
    <property type="nucleotide sequence ID" value="NZ_WUEY01000014.1"/>
</dbReference>
<dbReference type="GO" id="GO:0047936">
    <property type="term" value="F:glucose 1-dehydrogenase [NAD(P)+] activity"/>
    <property type="evidence" value="ECO:0007669"/>
    <property type="project" value="UniProtKB-EC"/>
</dbReference>
<dbReference type="SUPFAM" id="SSF51735">
    <property type="entry name" value="NAD(P)-binding Rossmann-fold domains"/>
    <property type="match status" value="1"/>
</dbReference>
<evidence type="ECO:0000313" key="3">
    <source>
        <dbReference type="Proteomes" id="UP000483035"/>
    </source>
</evidence>
<comment type="similarity">
    <text evidence="1">Belongs to the short-chain dehydrogenases/reductases (SDR) family.</text>
</comment>
<protein>
    <submittedName>
        <fullName evidence="2">Glucose 1-dehydrogenase</fullName>
        <ecNumber evidence="2">1.1.1.47</ecNumber>
    </submittedName>
</protein>
<dbReference type="Proteomes" id="UP000483035">
    <property type="component" value="Unassembled WGS sequence"/>
</dbReference>
<sequence>MRRLSGKVAIVTGASAGIGRATAKRFASEGAMVVASARRQSELQSLLAEIEALGGVAAMLAGDVSNEDYAHSLVETAYSKFGALDIAFNNAGTLGEAGPSETVSQHGFEQAIAVNLTASFLAARAQIPRMIAGGGGSMIFTSTIVGSSFGFPGTAAYAASKSGIIGLVQTLATEYGPRNVRVNAILPGAIETSMYHAMNDTADKEAFMINMSALKRLGRPEELAAAALFLASDDSTFVTGTAMLVDGGATITRT</sequence>
<gene>
    <name evidence="2" type="ORF">GR212_24785</name>
</gene>
<organism evidence="2 3">
    <name type="scientific">Rhizobium lusitanum</name>
    <dbReference type="NCBI Taxonomy" id="293958"/>
    <lineage>
        <taxon>Bacteria</taxon>
        <taxon>Pseudomonadati</taxon>
        <taxon>Pseudomonadota</taxon>
        <taxon>Alphaproteobacteria</taxon>
        <taxon>Hyphomicrobiales</taxon>
        <taxon>Rhizobiaceae</taxon>
        <taxon>Rhizobium/Agrobacterium group</taxon>
        <taxon>Rhizobium</taxon>
    </lineage>
</organism>
<keyword evidence="2" id="KW-0560">Oxidoreductase</keyword>
<reference evidence="2 3" key="1">
    <citation type="submission" date="2019-12" db="EMBL/GenBank/DDBJ databases">
        <title>Rhizobium genotypes associated with high levels of biological nitrogen fixation by grain legumes in a temperate-maritime cropping system.</title>
        <authorList>
            <person name="Maluk M."/>
            <person name="Francesc Ferrando Molina F."/>
            <person name="Lopez Del Egido L."/>
            <person name="Lafos M."/>
            <person name="Langarica-Fuentes A."/>
            <person name="Gebre Yohannes G."/>
            <person name="Young M.W."/>
            <person name="Martin P."/>
            <person name="Gantlett R."/>
            <person name="Kenicer G."/>
            <person name="Hawes C."/>
            <person name="Begg G.S."/>
            <person name="Quilliam R.S."/>
            <person name="Squire G.R."/>
            <person name="Poole P.S."/>
            <person name="Young P.W."/>
            <person name="Iannetta P.M."/>
            <person name="James E.K."/>
        </authorList>
    </citation>
    <scope>NUCLEOTIDE SEQUENCE [LARGE SCALE GENOMIC DNA]</scope>
    <source>
        <strain evidence="2 3">JHI1118</strain>
    </source>
</reference>
<dbReference type="CDD" id="cd05233">
    <property type="entry name" value="SDR_c"/>
    <property type="match status" value="1"/>
</dbReference>
<dbReference type="AlphaFoldDB" id="A0A6L9UES4"/>
<name>A0A6L9UES4_9HYPH</name>